<feature type="topological domain" description="Periplasmic" evidence="4">
    <location>
        <begin position="40"/>
        <end position="219"/>
    </location>
</feature>
<dbReference type="GO" id="GO:0044659">
    <property type="term" value="P:viral release from host cell by cytolysis"/>
    <property type="evidence" value="ECO:0007669"/>
    <property type="project" value="InterPro"/>
</dbReference>
<keyword evidence="3 4" id="KW-0578">Host cell lysis by virus</keyword>
<feature type="topological domain" description="Cytoplasmic" evidence="4">
    <location>
        <begin position="1"/>
        <end position="24"/>
    </location>
</feature>
<gene>
    <name evidence="6" type="ORF">U7154_000035</name>
</gene>
<reference evidence="6 7" key="1">
    <citation type="submission" date="2024-04" db="EMBL/GenBank/DDBJ databases">
        <authorList>
            <person name="Wojcicki M."/>
            <person name="Srednicka P."/>
            <person name="Shymialevich D."/>
            <person name="Sokolowska B."/>
        </authorList>
    </citation>
    <scope>NUCLEOTIDE SEQUENCE [LARGE SCALE GENOMIC DNA]</scope>
</reference>
<protein>
    <recommendedName>
        <fullName evidence="4">Holin</fullName>
    </recommendedName>
</protein>
<keyword evidence="2 4" id="KW-0204">Cytolysis</keyword>
<dbReference type="GO" id="GO:0020002">
    <property type="term" value="C:host cell plasma membrane"/>
    <property type="evidence" value="ECO:0007669"/>
    <property type="project" value="UniProtKB-SubCell"/>
</dbReference>
<keyword evidence="4" id="KW-1043">Host membrane</keyword>
<dbReference type="Pfam" id="PF11031">
    <property type="entry name" value="Phage_holin_T"/>
    <property type="match status" value="1"/>
</dbReference>
<comment type="domain">
    <text evidence="4">The C-terminus serves, in association with the antiholin, as a DNA sensor for lysis inhibition under superinfection conditions.</text>
</comment>
<keyword evidence="4" id="KW-1032">Host cell membrane</keyword>
<sequence>MDKFLQLLTVLVAEIKNPTTFLLRMIGAILCVILWLIITNTSEVISYLKTFSTSSVLRDVQEQRITNFPSVAREKSMMLFSQTGADAVFVMKYKPESINDYQNIIAWEGNKPIDQYDLGDKAVDKTSELYRRHLDGFNYSFTISTPAKSSYYGKSFPVLKNIKFSFVYTCPYFNLNNIYSGYIGMGWENVPVEPQDMEGFKEYLSKLCDPQRRALGRAI</sequence>
<comment type="function">
    <text evidence="4">Accumulates harmlessly in the cytoplasmic membrane until it reaches a critical concentration that triggers the formation of micron-scale pores (holes) causing host cell membrane disruption and endolysin escape into the periplasmic space. Determines the precise timing of host cell lysis. Regulated by specific antiholins that somehow sense superinfections and then delay lysis. Participates with the endolysin and spanin proteins in the sequential events which lead to the programmed host cell lysis releasing the mature viral particles from the host cell.</text>
</comment>
<comment type="similarity">
    <text evidence="4">Belongs to the T4likevirus holin family.</text>
</comment>
<keyword evidence="1 4" id="KW-1188">Viral release from host cell</keyword>
<name>A0AAX4Q488_9CAUD</name>
<evidence type="ECO:0000256" key="5">
    <source>
        <dbReference type="SAM" id="Phobius"/>
    </source>
</evidence>
<evidence type="ECO:0000256" key="2">
    <source>
        <dbReference type="ARBA" id="ARBA00022852"/>
    </source>
</evidence>
<dbReference type="GO" id="GO:0140911">
    <property type="term" value="F:pore-forming activity"/>
    <property type="evidence" value="ECO:0007669"/>
    <property type="project" value="UniProtKB-UniRule"/>
</dbReference>
<proteinExistence type="inferred from homology"/>
<accession>A0AAX4Q488</accession>
<dbReference type="HAMAP" id="MF_04104">
    <property type="entry name" value="HOLIN_T4"/>
    <property type="match status" value="1"/>
</dbReference>
<feature type="transmembrane region" description="Helical" evidence="5">
    <location>
        <begin position="21"/>
        <end position="38"/>
    </location>
</feature>
<keyword evidence="4 5" id="KW-1133">Transmembrane helix</keyword>
<dbReference type="EMBL" id="PP579741">
    <property type="protein sequence ID" value="XAG95802.1"/>
    <property type="molecule type" value="Genomic_DNA"/>
</dbReference>
<evidence type="ECO:0000256" key="1">
    <source>
        <dbReference type="ARBA" id="ARBA00022612"/>
    </source>
</evidence>
<keyword evidence="4" id="KW-1030">Host cell inner membrane</keyword>
<comment type="subunit">
    <text evidence="4">Homomultimer. Heterotetramer composed of 2 holin and 2 antiholin. The holin-antiholin complex binds dsDNA. Interacts (via C-terminus) with antiholin (via C-terminus); this interaction blocks the holin homomultimerization and delays host cell lysis. Interacts (via N-terminus) with the lysis inhibition accessory protein rIII; this interaction stabilizes the holin-antiholin complex thereby resulting in a robust block of the hole formation.</text>
</comment>
<keyword evidence="4" id="KW-0735">Signal-anchor</keyword>
<dbReference type="InterPro" id="IPR020982">
    <property type="entry name" value="Phage_T4_GpT_holin"/>
</dbReference>
<evidence type="ECO:0000256" key="3">
    <source>
        <dbReference type="ARBA" id="ARBA00023142"/>
    </source>
</evidence>
<keyword evidence="4 5" id="KW-0812">Transmembrane</keyword>
<comment type="caution">
    <text evidence="4">Lacks conserved residue(s) required for the propagation of feature annotation.</text>
</comment>
<dbReference type="Proteomes" id="UP001437386">
    <property type="component" value="Segment"/>
</dbReference>
<keyword evidence="4 5" id="KW-0472">Membrane</keyword>
<comment type="subcellular location">
    <subcellularLocation>
        <location evidence="4">Host cell inner membrane</location>
        <topology evidence="4">Single-pass type II membrane protein</topology>
        <orientation evidence="4">Periplasmic side</orientation>
    </subcellularLocation>
    <text evidence="4">Classified as a class III holin.</text>
</comment>
<dbReference type="GO" id="GO:0016020">
    <property type="term" value="C:membrane"/>
    <property type="evidence" value="ECO:0007669"/>
    <property type="project" value="UniProtKB-UniRule"/>
</dbReference>
<evidence type="ECO:0000313" key="7">
    <source>
        <dbReference type="Proteomes" id="UP001437386"/>
    </source>
</evidence>
<organism evidence="6 7">
    <name type="scientific">Enterobacter phage KKP_3711</name>
    <dbReference type="NCBI Taxonomy" id="3109398"/>
    <lineage>
        <taxon>Viruses</taxon>
        <taxon>Duplodnaviria</taxon>
        <taxon>Heunggongvirae</taxon>
        <taxon>Uroviricota</taxon>
        <taxon>Caudoviricetes</taxon>
        <taxon>Demerecviridae</taxon>
        <taxon>Markadamsvirinae</taxon>
    </lineage>
</organism>
<evidence type="ECO:0000256" key="4">
    <source>
        <dbReference type="HAMAP-Rule" id="MF_04104"/>
    </source>
</evidence>
<keyword evidence="7" id="KW-1185">Reference proteome</keyword>
<evidence type="ECO:0000313" key="6">
    <source>
        <dbReference type="EMBL" id="XAG95802.1"/>
    </source>
</evidence>